<dbReference type="SUPFAM" id="SSF50346">
    <property type="entry name" value="PRC-barrel domain"/>
    <property type="match status" value="1"/>
</dbReference>
<keyword evidence="3" id="KW-1185">Reference proteome</keyword>
<gene>
    <name evidence="2" type="ORF">WG901_02630</name>
</gene>
<dbReference type="Proteomes" id="UP001361239">
    <property type="component" value="Unassembled WGS sequence"/>
</dbReference>
<sequence>MADTLIASQEKHRLIASDRVEGTKVYNREGDKLGSIKNFMVGKVSGQAEYAVIEFGGILGIGNDYYPIPWDMLTYEEDKGGYVVGLTKEQLEKAPRHSSAFPEYDHNYGRTVFDYYGMAYPYPFI</sequence>
<dbReference type="InterPro" id="IPR011033">
    <property type="entry name" value="PRC_barrel-like_sf"/>
</dbReference>
<evidence type="ECO:0000313" key="3">
    <source>
        <dbReference type="Proteomes" id="UP001361239"/>
    </source>
</evidence>
<protein>
    <submittedName>
        <fullName evidence="2">PRC-barrel domain-containing protein</fullName>
    </submittedName>
</protein>
<reference evidence="2 3" key="1">
    <citation type="submission" date="2024-03" db="EMBL/GenBank/DDBJ databases">
        <authorList>
            <person name="Jo J.-H."/>
        </authorList>
    </citation>
    <scope>NUCLEOTIDE SEQUENCE [LARGE SCALE GENOMIC DNA]</scope>
    <source>
        <strain evidence="2 3">PS1R-30</strain>
    </source>
</reference>
<dbReference type="InterPro" id="IPR027275">
    <property type="entry name" value="PRC-brl_dom"/>
</dbReference>
<dbReference type="PANTHER" id="PTHR36505">
    <property type="entry name" value="BLR1072 PROTEIN"/>
    <property type="match status" value="1"/>
</dbReference>
<comment type="caution">
    <text evidence="2">The sequence shown here is derived from an EMBL/GenBank/DDBJ whole genome shotgun (WGS) entry which is preliminary data.</text>
</comment>
<proteinExistence type="predicted"/>
<dbReference type="Pfam" id="PF05239">
    <property type="entry name" value="PRC"/>
    <property type="match status" value="1"/>
</dbReference>
<dbReference type="EMBL" id="JBBHJZ010000001">
    <property type="protein sequence ID" value="MEJ5975518.1"/>
    <property type="molecule type" value="Genomic_DNA"/>
</dbReference>
<name>A0ABU8RR85_9SPHN</name>
<organism evidence="2 3">
    <name type="scientific">Novosphingobium anseongense</name>
    <dbReference type="NCBI Taxonomy" id="3133436"/>
    <lineage>
        <taxon>Bacteria</taxon>
        <taxon>Pseudomonadati</taxon>
        <taxon>Pseudomonadota</taxon>
        <taxon>Alphaproteobacteria</taxon>
        <taxon>Sphingomonadales</taxon>
        <taxon>Sphingomonadaceae</taxon>
        <taxon>Novosphingobium</taxon>
    </lineage>
</organism>
<evidence type="ECO:0000313" key="2">
    <source>
        <dbReference type="EMBL" id="MEJ5975518.1"/>
    </source>
</evidence>
<evidence type="ECO:0000259" key="1">
    <source>
        <dbReference type="Pfam" id="PF05239"/>
    </source>
</evidence>
<dbReference type="Gene3D" id="2.30.30.240">
    <property type="entry name" value="PRC-barrel domain"/>
    <property type="match status" value="1"/>
</dbReference>
<feature type="domain" description="PRC-barrel" evidence="1">
    <location>
        <begin position="16"/>
        <end position="90"/>
    </location>
</feature>
<accession>A0ABU8RR85</accession>
<dbReference type="PANTHER" id="PTHR36505:SF1">
    <property type="entry name" value="BLR1072 PROTEIN"/>
    <property type="match status" value="1"/>
</dbReference>
<dbReference type="RefSeq" id="WP_339585463.1">
    <property type="nucleotide sequence ID" value="NZ_JBBHJZ010000001.1"/>
</dbReference>